<evidence type="ECO:0000313" key="2">
    <source>
        <dbReference type="Proteomes" id="UP000007305"/>
    </source>
</evidence>
<dbReference type="Proteomes" id="UP000007305">
    <property type="component" value="Chromosome 8"/>
</dbReference>
<dbReference type="InParanoid" id="A0A804UFX5"/>
<accession>A0A804UFX5</accession>
<dbReference type="AlphaFoldDB" id="A0A804UFX5"/>
<keyword evidence="2" id="KW-1185">Reference proteome</keyword>
<organism evidence="1 2">
    <name type="scientific">Zea mays</name>
    <name type="common">Maize</name>
    <dbReference type="NCBI Taxonomy" id="4577"/>
    <lineage>
        <taxon>Eukaryota</taxon>
        <taxon>Viridiplantae</taxon>
        <taxon>Streptophyta</taxon>
        <taxon>Embryophyta</taxon>
        <taxon>Tracheophyta</taxon>
        <taxon>Spermatophyta</taxon>
        <taxon>Magnoliopsida</taxon>
        <taxon>Liliopsida</taxon>
        <taxon>Poales</taxon>
        <taxon>Poaceae</taxon>
        <taxon>PACMAD clade</taxon>
        <taxon>Panicoideae</taxon>
        <taxon>Andropogonodae</taxon>
        <taxon>Andropogoneae</taxon>
        <taxon>Tripsacinae</taxon>
        <taxon>Zea</taxon>
    </lineage>
</organism>
<evidence type="ECO:0000313" key="1">
    <source>
        <dbReference type="EnsemblPlants" id="Zm00001eb340090_P001"/>
    </source>
</evidence>
<protein>
    <submittedName>
        <fullName evidence="1">Uncharacterized protein</fullName>
    </submittedName>
</protein>
<reference evidence="1" key="3">
    <citation type="submission" date="2021-05" db="UniProtKB">
        <authorList>
            <consortium name="EnsemblPlants"/>
        </authorList>
    </citation>
    <scope>IDENTIFICATION</scope>
    <source>
        <strain evidence="1">cv. B73</strain>
    </source>
</reference>
<reference evidence="1" key="2">
    <citation type="submission" date="2019-07" db="EMBL/GenBank/DDBJ databases">
        <authorList>
            <person name="Seetharam A."/>
            <person name="Woodhouse M."/>
            <person name="Cannon E."/>
        </authorList>
    </citation>
    <scope>NUCLEOTIDE SEQUENCE [LARGE SCALE GENOMIC DNA]</scope>
    <source>
        <strain evidence="1">cv. B73</strain>
    </source>
</reference>
<sequence length="148" mass="15937">GVGEQEERARRHVLHVAVAKPEQQPAPGVLRLVRGRAGHHGANEAVGVALVLVERAQALHQERLGDEHPRARVLVVPPERVVRLVRAQHLPVRLDVAQVRGALGGAVEPRRAPQQLVLVPGVGAVVRAHVRRQPGAVGAAVLVRELEH</sequence>
<proteinExistence type="predicted"/>
<name>A0A804UFX5_MAIZE</name>
<dbReference type="Gramene" id="Zm00001eb340090_T001">
    <property type="protein sequence ID" value="Zm00001eb340090_P001"/>
    <property type="gene ID" value="Zm00001eb340090"/>
</dbReference>
<dbReference type="EnsemblPlants" id="Zm00001eb340090_T001">
    <property type="protein sequence ID" value="Zm00001eb340090_P001"/>
    <property type="gene ID" value="Zm00001eb340090"/>
</dbReference>
<reference evidence="2" key="1">
    <citation type="journal article" date="2009" name="Science">
        <title>The B73 maize genome: complexity, diversity, and dynamics.</title>
        <authorList>
            <person name="Schnable P.S."/>
            <person name="Ware D."/>
            <person name="Fulton R.S."/>
            <person name="Stein J.C."/>
            <person name="Wei F."/>
            <person name="Pasternak S."/>
            <person name="Liang C."/>
            <person name="Zhang J."/>
            <person name="Fulton L."/>
            <person name="Graves T.A."/>
            <person name="Minx P."/>
            <person name="Reily A.D."/>
            <person name="Courtney L."/>
            <person name="Kruchowski S.S."/>
            <person name="Tomlinson C."/>
            <person name="Strong C."/>
            <person name="Delehaunty K."/>
            <person name="Fronick C."/>
            <person name="Courtney B."/>
            <person name="Rock S.M."/>
            <person name="Belter E."/>
            <person name="Du F."/>
            <person name="Kim K."/>
            <person name="Abbott R.M."/>
            <person name="Cotton M."/>
            <person name="Levy A."/>
            <person name="Marchetto P."/>
            <person name="Ochoa K."/>
            <person name="Jackson S.M."/>
            <person name="Gillam B."/>
            <person name="Chen W."/>
            <person name="Yan L."/>
            <person name="Higginbotham J."/>
            <person name="Cardenas M."/>
            <person name="Waligorski J."/>
            <person name="Applebaum E."/>
            <person name="Phelps L."/>
            <person name="Falcone J."/>
            <person name="Kanchi K."/>
            <person name="Thane T."/>
            <person name="Scimone A."/>
            <person name="Thane N."/>
            <person name="Henke J."/>
            <person name="Wang T."/>
            <person name="Ruppert J."/>
            <person name="Shah N."/>
            <person name="Rotter K."/>
            <person name="Hodges J."/>
            <person name="Ingenthron E."/>
            <person name="Cordes M."/>
            <person name="Kohlberg S."/>
            <person name="Sgro J."/>
            <person name="Delgado B."/>
            <person name="Mead K."/>
            <person name="Chinwalla A."/>
            <person name="Leonard S."/>
            <person name="Crouse K."/>
            <person name="Collura K."/>
            <person name="Kudrna D."/>
            <person name="Currie J."/>
            <person name="He R."/>
            <person name="Angelova A."/>
            <person name="Rajasekar S."/>
            <person name="Mueller T."/>
            <person name="Lomeli R."/>
            <person name="Scara G."/>
            <person name="Ko A."/>
            <person name="Delaney K."/>
            <person name="Wissotski M."/>
            <person name="Lopez G."/>
            <person name="Campos D."/>
            <person name="Braidotti M."/>
            <person name="Ashley E."/>
            <person name="Golser W."/>
            <person name="Kim H."/>
            <person name="Lee S."/>
            <person name="Lin J."/>
            <person name="Dujmic Z."/>
            <person name="Kim W."/>
            <person name="Talag J."/>
            <person name="Zuccolo A."/>
            <person name="Fan C."/>
            <person name="Sebastian A."/>
            <person name="Kramer M."/>
            <person name="Spiegel L."/>
            <person name="Nascimento L."/>
            <person name="Zutavern T."/>
            <person name="Miller B."/>
            <person name="Ambroise C."/>
            <person name="Muller S."/>
            <person name="Spooner W."/>
            <person name="Narechania A."/>
            <person name="Ren L."/>
            <person name="Wei S."/>
            <person name="Kumari S."/>
            <person name="Faga B."/>
            <person name="Levy M.J."/>
            <person name="McMahan L."/>
            <person name="Van Buren P."/>
            <person name="Vaughn M.W."/>
            <person name="Ying K."/>
            <person name="Yeh C.-T."/>
            <person name="Emrich S.J."/>
            <person name="Jia Y."/>
            <person name="Kalyanaraman A."/>
            <person name="Hsia A.-P."/>
            <person name="Barbazuk W.B."/>
            <person name="Baucom R.S."/>
            <person name="Brutnell T.P."/>
            <person name="Carpita N.C."/>
            <person name="Chaparro C."/>
            <person name="Chia J.-M."/>
            <person name="Deragon J.-M."/>
            <person name="Estill J.C."/>
            <person name="Fu Y."/>
            <person name="Jeddeloh J.A."/>
            <person name="Han Y."/>
            <person name="Lee H."/>
            <person name="Li P."/>
            <person name="Lisch D.R."/>
            <person name="Liu S."/>
            <person name="Liu Z."/>
            <person name="Nagel D.H."/>
            <person name="McCann M.C."/>
            <person name="SanMiguel P."/>
            <person name="Myers A.M."/>
            <person name="Nettleton D."/>
            <person name="Nguyen J."/>
            <person name="Penning B.W."/>
            <person name="Ponnala L."/>
            <person name="Schneider K.L."/>
            <person name="Schwartz D.C."/>
            <person name="Sharma A."/>
            <person name="Soderlund C."/>
            <person name="Springer N.M."/>
            <person name="Sun Q."/>
            <person name="Wang H."/>
            <person name="Waterman M."/>
            <person name="Westerman R."/>
            <person name="Wolfgruber T.K."/>
            <person name="Yang L."/>
            <person name="Yu Y."/>
            <person name="Zhang L."/>
            <person name="Zhou S."/>
            <person name="Zhu Q."/>
            <person name="Bennetzen J.L."/>
            <person name="Dawe R.K."/>
            <person name="Jiang J."/>
            <person name="Jiang N."/>
            <person name="Presting G.G."/>
            <person name="Wessler S.R."/>
            <person name="Aluru S."/>
            <person name="Martienssen R.A."/>
            <person name="Clifton S.W."/>
            <person name="McCombie W.R."/>
            <person name="Wing R.A."/>
            <person name="Wilson R.K."/>
        </authorList>
    </citation>
    <scope>NUCLEOTIDE SEQUENCE [LARGE SCALE GENOMIC DNA]</scope>
    <source>
        <strain evidence="2">cv. B73</strain>
    </source>
</reference>